<sequence>MRKMMKRMAAVTMGMAIAMTATACSSNSGNAAPASTQKEGTDAAQSKEEKEEKGTEAAGESYTLMFGHAQTETHPYQACFQEWADAVAKKTNGGLVIDLYPSNTLGSEEDIINSFKDSDTNWGYNTDFARLGTYVPELAMFNLPYFVETMDDINAVKELDMVKEWIQELEAENDIKVVSLNLVQGYRNVVAGKAVTKPEDLKGLTLRCPNTEIWRAAVSSLGCSVQGMGRGDIYNNLVNKVIDGYEDVYPCIVSESYYEIKNVNTISETHNILLLNPVVVDAGWFNSLPEEYQTILMETCDEASSACSEKMLGEFTEEAKQKCIDEGMTVIDHSEIDVDAFREAAKTSYEQLGLTDTYNQVMEALGR</sequence>
<evidence type="ECO:0000256" key="2">
    <source>
        <dbReference type="SAM" id="MobiDB-lite"/>
    </source>
</evidence>
<dbReference type="GeneID" id="93165421"/>
<dbReference type="AlphaFoldDB" id="A0A0J9CFX6"/>
<dbReference type="PANTHER" id="PTHR33376">
    <property type="match status" value="1"/>
</dbReference>
<dbReference type="Proteomes" id="UP000037392">
    <property type="component" value="Unassembled WGS sequence"/>
</dbReference>
<dbReference type="Gene3D" id="3.40.190.170">
    <property type="entry name" value="Bacterial extracellular solute-binding protein, family 7"/>
    <property type="match status" value="1"/>
</dbReference>
<evidence type="ECO:0000313" key="4">
    <source>
        <dbReference type="EMBL" id="KMW23271.1"/>
    </source>
</evidence>
<evidence type="ECO:0000313" key="5">
    <source>
        <dbReference type="Proteomes" id="UP000037392"/>
    </source>
</evidence>
<feature type="signal peptide" evidence="3">
    <location>
        <begin position="1"/>
        <end position="23"/>
    </location>
</feature>
<feature type="region of interest" description="Disordered" evidence="2">
    <location>
        <begin position="26"/>
        <end position="58"/>
    </location>
</feature>
<dbReference type="InterPro" id="IPR018389">
    <property type="entry name" value="DctP_fam"/>
</dbReference>
<evidence type="ECO:0000256" key="3">
    <source>
        <dbReference type="SAM" id="SignalP"/>
    </source>
</evidence>
<comment type="caution">
    <text evidence="4">The sequence shown here is derived from an EMBL/GenBank/DDBJ whole genome shotgun (WGS) entry which is preliminary data.</text>
</comment>
<evidence type="ECO:0000256" key="1">
    <source>
        <dbReference type="ARBA" id="ARBA00022729"/>
    </source>
</evidence>
<organism evidence="4 5">
    <name type="scientific">[Clostridium] citroniae WAL-19142</name>
    <dbReference type="NCBI Taxonomy" id="742734"/>
    <lineage>
        <taxon>Bacteria</taxon>
        <taxon>Bacillati</taxon>
        <taxon>Bacillota</taxon>
        <taxon>Clostridia</taxon>
        <taxon>Lachnospirales</taxon>
        <taxon>Lachnospiraceae</taxon>
        <taxon>Enterocloster</taxon>
    </lineage>
</organism>
<dbReference type="NCBIfam" id="NF037995">
    <property type="entry name" value="TRAP_S1"/>
    <property type="match status" value="1"/>
</dbReference>
<keyword evidence="1 3" id="KW-0732">Signal</keyword>
<dbReference type="InterPro" id="IPR038404">
    <property type="entry name" value="TRAP_DctP_sf"/>
</dbReference>
<dbReference type="GO" id="GO:0055085">
    <property type="term" value="P:transmembrane transport"/>
    <property type="evidence" value="ECO:0007669"/>
    <property type="project" value="InterPro"/>
</dbReference>
<dbReference type="EMBL" id="ADLK01000006">
    <property type="protein sequence ID" value="KMW23271.1"/>
    <property type="molecule type" value="Genomic_DNA"/>
</dbReference>
<dbReference type="RefSeq" id="WP_048929353.1">
    <property type="nucleotide sequence ID" value="NZ_KQ235876.1"/>
</dbReference>
<dbReference type="PANTHER" id="PTHR33376:SF3">
    <property type="entry name" value="C4-DICARBOXYLATE-BINDING PROTEIN"/>
    <property type="match status" value="1"/>
</dbReference>
<feature type="chain" id="PRO_5039144006" evidence="3">
    <location>
        <begin position="24"/>
        <end position="367"/>
    </location>
</feature>
<dbReference type="PROSITE" id="PS51257">
    <property type="entry name" value="PROKAR_LIPOPROTEIN"/>
    <property type="match status" value="1"/>
</dbReference>
<feature type="compositionally biased region" description="Polar residues" evidence="2">
    <location>
        <begin position="26"/>
        <end position="38"/>
    </location>
</feature>
<dbReference type="Pfam" id="PF03480">
    <property type="entry name" value="DctP"/>
    <property type="match status" value="1"/>
</dbReference>
<dbReference type="PATRIC" id="fig|742734.4.peg.1129"/>
<name>A0A0J9CFX6_9FIRM</name>
<feature type="compositionally biased region" description="Basic and acidic residues" evidence="2">
    <location>
        <begin position="39"/>
        <end position="55"/>
    </location>
</feature>
<dbReference type="OrthoDB" id="9815946at2"/>
<gene>
    <name evidence="4" type="ORF">HMPREF9470_01062</name>
</gene>
<protein>
    <submittedName>
        <fullName evidence="4">Uncharacterized protein</fullName>
    </submittedName>
</protein>
<proteinExistence type="predicted"/>
<reference evidence="4 5" key="1">
    <citation type="submission" date="2011-04" db="EMBL/GenBank/DDBJ databases">
        <title>The Genome Sequence of Clostridium citroniae WAL-19142.</title>
        <authorList>
            <consortium name="The Broad Institute Genome Sequencing Platform"/>
            <person name="Earl A."/>
            <person name="Ward D."/>
            <person name="Feldgarden M."/>
            <person name="Gevers D."/>
            <person name="Warren Y.A."/>
            <person name="Tyrrell K.L."/>
            <person name="Citron D.M."/>
            <person name="Goldstein E.J."/>
            <person name="Daigneault M."/>
            <person name="Allen-Vercoe E."/>
            <person name="Young S.K."/>
            <person name="Zeng Q."/>
            <person name="Gargeya S."/>
            <person name="Fitzgerald M."/>
            <person name="Haas B."/>
            <person name="Abouelleil A."/>
            <person name="Alvarado L."/>
            <person name="Arachchi H.M."/>
            <person name="Berlin A."/>
            <person name="Brown A."/>
            <person name="Chapman S.B."/>
            <person name="Chen Z."/>
            <person name="Dunbar C."/>
            <person name="Freedman E."/>
            <person name="Gearin G."/>
            <person name="Gellesch M."/>
            <person name="Goldberg J."/>
            <person name="Griggs A."/>
            <person name="Gujja S."/>
            <person name="Heilman E.R."/>
            <person name="Heiman D."/>
            <person name="Howarth C."/>
            <person name="Larson L."/>
            <person name="Lui A."/>
            <person name="MacDonald P.J."/>
            <person name="Mehta T."/>
            <person name="Montmayeur A."/>
            <person name="Murphy C."/>
            <person name="Neiman D."/>
            <person name="Pearson M."/>
            <person name="Priest M."/>
            <person name="Roberts A."/>
            <person name="Saif S."/>
            <person name="Shea T."/>
            <person name="Shenoy N."/>
            <person name="Sisk P."/>
            <person name="Stolte C."/>
            <person name="Sykes S."/>
            <person name="White J."/>
            <person name="Yandava C."/>
            <person name="Wortman J."/>
            <person name="Nusbaum C."/>
            <person name="Birren B."/>
        </authorList>
    </citation>
    <scope>NUCLEOTIDE SEQUENCE [LARGE SCALE GENOMIC DNA]</scope>
    <source>
        <strain evidence="4 5">WAL-19142</strain>
    </source>
</reference>
<accession>A0A0J9CFX6</accession>